<proteinExistence type="predicted"/>
<evidence type="ECO:0000313" key="2">
    <source>
        <dbReference type="EMBL" id="OOK70358.1"/>
    </source>
</evidence>
<evidence type="ECO:0000256" key="1">
    <source>
        <dbReference type="SAM" id="MobiDB-lite"/>
    </source>
</evidence>
<gene>
    <name evidence="2" type="ORF">BZL30_6054</name>
</gene>
<comment type="caution">
    <text evidence="2">The sequence shown here is derived from an EMBL/GenBank/DDBJ whole genome shotgun (WGS) entry which is preliminary data.</text>
</comment>
<protein>
    <submittedName>
        <fullName evidence="2">Uncharacterized protein</fullName>
    </submittedName>
</protein>
<dbReference type="EMBL" id="MVBM01000006">
    <property type="protein sequence ID" value="OOK70358.1"/>
    <property type="molecule type" value="Genomic_DNA"/>
</dbReference>
<reference evidence="2 3" key="1">
    <citation type="submission" date="2017-02" db="EMBL/GenBank/DDBJ databases">
        <title>Complete genome sequences of Mycobacterium kansasii strains isolated from rhesus macaques.</title>
        <authorList>
            <person name="Panda A."/>
            <person name="Nagaraj S."/>
            <person name="Zhao X."/>
            <person name="Tettelin H."/>
            <person name="Detolla L.J."/>
        </authorList>
    </citation>
    <scope>NUCLEOTIDE SEQUENCE [LARGE SCALE GENOMIC DNA]</scope>
    <source>
        <strain evidence="2 3">11-3813</strain>
    </source>
</reference>
<organism evidence="2 3">
    <name type="scientific">Mycobacterium kansasii</name>
    <dbReference type="NCBI Taxonomy" id="1768"/>
    <lineage>
        <taxon>Bacteria</taxon>
        <taxon>Bacillati</taxon>
        <taxon>Actinomycetota</taxon>
        <taxon>Actinomycetes</taxon>
        <taxon>Mycobacteriales</taxon>
        <taxon>Mycobacteriaceae</taxon>
        <taxon>Mycobacterium</taxon>
    </lineage>
</organism>
<feature type="region of interest" description="Disordered" evidence="1">
    <location>
        <begin position="163"/>
        <end position="185"/>
    </location>
</feature>
<evidence type="ECO:0000313" key="3">
    <source>
        <dbReference type="Proteomes" id="UP000189229"/>
    </source>
</evidence>
<dbReference type="AlphaFoldDB" id="A0A1V3WUF4"/>
<dbReference type="Proteomes" id="UP000189229">
    <property type="component" value="Unassembled WGS sequence"/>
</dbReference>
<sequence length="185" mass="17856">MDAQGESMGYARRIGGVGAITAVLLAGSTPTNPTVGYAAPTDSGSSAGEWADVPSPPAGSDTGAVAAGYRERRLRCRAGSWGAGRGGCGAGAAAAVPGAAAAVPGAAAAVPGAALPGASAQPVDPASIPDDLLNAVIDFLAAVRNGVVPVIFNRTPVATPQQVSIPINGSTGPFRSRPTTPTATG</sequence>
<accession>A0A1V3WUF4</accession>
<name>A0A1V3WUF4_MYCKA</name>